<protein>
    <recommendedName>
        <fullName evidence="11">Cell division protein FtsX</fullName>
    </recommendedName>
</protein>
<dbReference type="PROSITE" id="PS51257">
    <property type="entry name" value="PROKAR_LIPOPROTEIN"/>
    <property type="match status" value="1"/>
</dbReference>
<proteinExistence type="predicted"/>
<evidence type="ECO:0000256" key="6">
    <source>
        <dbReference type="SAM" id="Phobius"/>
    </source>
</evidence>
<evidence type="ECO:0000256" key="5">
    <source>
        <dbReference type="ARBA" id="ARBA00023136"/>
    </source>
</evidence>
<feature type="transmembrane region" description="Helical" evidence="6">
    <location>
        <begin position="20"/>
        <end position="41"/>
    </location>
</feature>
<dbReference type="EMBL" id="JSVC01000008">
    <property type="protein sequence ID" value="KIC95187.1"/>
    <property type="molecule type" value="Genomic_DNA"/>
</dbReference>
<accession>A0A0C1L500</accession>
<feature type="domain" description="ABC3 transporter permease C-terminal" evidence="7">
    <location>
        <begin position="300"/>
        <end position="415"/>
    </location>
</feature>
<comment type="caution">
    <text evidence="9">The sequence shown here is derived from an EMBL/GenBank/DDBJ whole genome shotgun (WGS) entry which is preliminary data.</text>
</comment>
<evidence type="ECO:0008006" key="11">
    <source>
        <dbReference type="Google" id="ProtNLM"/>
    </source>
</evidence>
<feature type="transmembrane region" description="Helical" evidence="6">
    <location>
        <begin position="296"/>
        <end position="317"/>
    </location>
</feature>
<dbReference type="InterPro" id="IPR003838">
    <property type="entry name" value="ABC3_permease_C"/>
</dbReference>
<evidence type="ECO:0000256" key="1">
    <source>
        <dbReference type="ARBA" id="ARBA00004651"/>
    </source>
</evidence>
<organism evidence="9 10">
    <name type="scientific">Flavihumibacter solisilvae</name>
    <dbReference type="NCBI Taxonomy" id="1349421"/>
    <lineage>
        <taxon>Bacteria</taxon>
        <taxon>Pseudomonadati</taxon>
        <taxon>Bacteroidota</taxon>
        <taxon>Chitinophagia</taxon>
        <taxon>Chitinophagales</taxon>
        <taxon>Chitinophagaceae</taxon>
        <taxon>Flavihumibacter</taxon>
    </lineage>
</organism>
<keyword evidence="10" id="KW-1185">Reference proteome</keyword>
<comment type="subcellular location">
    <subcellularLocation>
        <location evidence="1">Cell membrane</location>
        <topology evidence="1">Multi-pass membrane protein</topology>
    </subcellularLocation>
</comment>
<dbReference type="GO" id="GO:0022857">
    <property type="term" value="F:transmembrane transporter activity"/>
    <property type="evidence" value="ECO:0007669"/>
    <property type="project" value="TreeGrafter"/>
</dbReference>
<dbReference type="OrthoDB" id="5933722at2"/>
<feature type="transmembrane region" description="Helical" evidence="6">
    <location>
        <begin position="387"/>
        <end position="410"/>
    </location>
</feature>
<feature type="domain" description="MacB-like periplasmic core" evidence="8">
    <location>
        <begin position="22"/>
        <end position="239"/>
    </location>
</feature>
<evidence type="ECO:0000259" key="8">
    <source>
        <dbReference type="Pfam" id="PF12704"/>
    </source>
</evidence>
<keyword evidence="4 6" id="KW-1133">Transmembrane helix</keyword>
<feature type="transmembrane region" description="Helical" evidence="6">
    <location>
        <begin position="673"/>
        <end position="696"/>
    </location>
</feature>
<dbReference type="InterPro" id="IPR050250">
    <property type="entry name" value="Macrolide_Exporter_MacB"/>
</dbReference>
<feature type="domain" description="ABC3 transporter permease C-terminal" evidence="7">
    <location>
        <begin position="678"/>
        <end position="787"/>
    </location>
</feature>
<dbReference type="PANTHER" id="PTHR30572">
    <property type="entry name" value="MEMBRANE COMPONENT OF TRANSPORTER-RELATED"/>
    <property type="match status" value="1"/>
</dbReference>
<feature type="domain" description="MacB-like periplasmic core" evidence="8">
    <location>
        <begin position="442"/>
        <end position="634"/>
    </location>
</feature>
<feature type="transmembrane region" description="Helical" evidence="6">
    <location>
        <begin position="759"/>
        <end position="779"/>
    </location>
</feature>
<evidence type="ECO:0000256" key="3">
    <source>
        <dbReference type="ARBA" id="ARBA00022692"/>
    </source>
</evidence>
<evidence type="ECO:0000313" key="9">
    <source>
        <dbReference type="EMBL" id="KIC95187.1"/>
    </source>
</evidence>
<dbReference type="InterPro" id="IPR025857">
    <property type="entry name" value="MacB_PCD"/>
</dbReference>
<feature type="transmembrane region" description="Helical" evidence="6">
    <location>
        <begin position="717"/>
        <end position="739"/>
    </location>
</feature>
<dbReference type="GO" id="GO:0005886">
    <property type="term" value="C:plasma membrane"/>
    <property type="evidence" value="ECO:0007669"/>
    <property type="project" value="UniProtKB-SubCell"/>
</dbReference>
<dbReference type="Pfam" id="PF12704">
    <property type="entry name" value="MacB_PCD"/>
    <property type="match status" value="2"/>
</dbReference>
<dbReference type="Pfam" id="PF02687">
    <property type="entry name" value="FtsX"/>
    <property type="match status" value="2"/>
</dbReference>
<evidence type="ECO:0000256" key="2">
    <source>
        <dbReference type="ARBA" id="ARBA00022475"/>
    </source>
</evidence>
<gene>
    <name evidence="9" type="ORF">OI18_07735</name>
</gene>
<dbReference type="RefSeq" id="WP_039138657.1">
    <property type="nucleotide sequence ID" value="NZ_JSVC01000008.1"/>
</dbReference>
<evidence type="ECO:0000256" key="4">
    <source>
        <dbReference type="ARBA" id="ARBA00022989"/>
    </source>
</evidence>
<feature type="transmembrane region" description="Helical" evidence="6">
    <location>
        <begin position="344"/>
        <end position="367"/>
    </location>
</feature>
<evidence type="ECO:0000313" key="10">
    <source>
        <dbReference type="Proteomes" id="UP000031408"/>
    </source>
</evidence>
<evidence type="ECO:0000259" key="7">
    <source>
        <dbReference type="Pfam" id="PF02687"/>
    </source>
</evidence>
<reference evidence="9 10" key="1">
    <citation type="submission" date="2014-11" db="EMBL/GenBank/DDBJ databases">
        <title>Genome sequence of Flavihumibacter solisilvae 3-3.</title>
        <authorList>
            <person name="Zhou G."/>
            <person name="Li M."/>
            <person name="Wang G."/>
        </authorList>
    </citation>
    <scope>NUCLEOTIDE SEQUENCE [LARGE SCALE GENOMIC DNA]</scope>
    <source>
        <strain evidence="9 10">3-3</strain>
    </source>
</reference>
<dbReference type="Proteomes" id="UP000031408">
    <property type="component" value="Unassembled WGS sequence"/>
</dbReference>
<dbReference type="STRING" id="1349421.OI18_07735"/>
<dbReference type="AlphaFoldDB" id="A0A0C1L500"/>
<name>A0A0C1L500_9BACT</name>
<dbReference type="PANTHER" id="PTHR30572:SF18">
    <property type="entry name" value="ABC-TYPE MACROLIDE FAMILY EXPORT SYSTEM PERMEASE COMPONENT 2"/>
    <property type="match status" value="1"/>
</dbReference>
<keyword evidence="5 6" id="KW-0472">Membrane</keyword>
<feature type="transmembrane region" description="Helical" evidence="6">
    <location>
        <begin position="431"/>
        <end position="454"/>
    </location>
</feature>
<keyword evidence="2" id="KW-1003">Cell membrane</keyword>
<sequence>MIRHYFQVAFRNLCRNPLYATINITGLALGMSCVLLVVLFVRTELSFDNFHSNSSRLYRITTTITDKEGIVKTVGSTGQVQGPAFREVIPEVQEFTRFWNVGGFNIIGNQKAFILQGLFADSSFLTMLDFPALYGNAGTALKQPASIVLTESTARKYFGRTDVLGEVLKIEEQGFQPLTVTAVLKDIPPNSSIRFDALLPFRFVETFFKDGFWFNQYLSTFILLQPGADPANVAKKFNAVFAGKSKEQLEDPRQTEGFPVQLKMGLQPISDMHLGTESVSNDSAVLLGSSHTANNMLIGIAAFILLMATINFVNLAIAQSLKRTREIGIRKINGGSRRQLVSQFMLEAGVLCLTAFLLSIAVSFLLLPTFNILTNRQIRFDLLNETSTLIVLAGVVVTSTILTGLYPAWIVSRVNAVAVLYNRQKLSSRGWVGKSLVIFQFTLAIGLIIASLVYNRQMNFMLNKDLGYTPQGLIQVSLPPQRDPDKLVNMFRNELVSEPSVLSVSGSNSWGTGNPVRFGDREIATVKLRTDEQFIPVMGIQLTAGRNFSSSMGADSLQSIIVNETFVKQAGWQHAIGQQVKTTDWEGELNRTVIGVIKDYHYSSMREKIGPQVLVMKHYGNLVVKTQPGQSVRALGRLEKLYKSKLPDSPFQFSFLDEEIRNQYQQEKLWQRIIGYATLLAIVISCLGLFGLSLFAARLRIREIGIRKVLGATEMNIVGILSFDFLKPVGLALLMTMPLSWLLMNKWLENFAYRITISWWIYFSAALISLAIALFTIGYQAIRAALANPVDSLRSE</sequence>
<keyword evidence="3 6" id="KW-0812">Transmembrane</keyword>